<organism evidence="17 18">
    <name type="scientific">Lacrimispora xylanisolvens</name>
    <dbReference type="NCBI Taxonomy" id="384636"/>
    <lineage>
        <taxon>Bacteria</taxon>
        <taxon>Bacillati</taxon>
        <taxon>Bacillota</taxon>
        <taxon>Clostridia</taxon>
        <taxon>Lachnospirales</taxon>
        <taxon>Lachnospiraceae</taxon>
        <taxon>Lacrimispora</taxon>
    </lineage>
</organism>
<keyword evidence="3" id="KW-0479">Metal-binding</keyword>
<evidence type="ECO:0000313" key="18">
    <source>
        <dbReference type="Proteomes" id="UP000237749"/>
    </source>
</evidence>
<evidence type="ECO:0000256" key="4">
    <source>
        <dbReference type="ARBA" id="ARBA00022741"/>
    </source>
</evidence>
<dbReference type="EMBL" id="PTJA01000004">
    <property type="protein sequence ID" value="PPK81420.1"/>
    <property type="molecule type" value="Genomic_DNA"/>
</dbReference>
<keyword evidence="11" id="KW-0411">Iron-sulfur</keyword>
<dbReference type="NCBIfam" id="TIGR02773">
    <property type="entry name" value="addB_Gpos"/>
    <property type="match status" value="1"/>
</dbReference>
<dbReference type="AlphaFoldDB" id="A0A2S6HUA3"/>
<keyword evidence="18" id="KW-1185">Reference proteome</keyword>
<evidence type="ECO:0000259" key="16">
    <source>
        <dbReference type="Pfam" id="PF21445"/>
    </source>
</evidence>
<dbReference type="GO" id="GO:0004386">
    <property type="term" value="F:helicase activity"/>
    <property type="evidence" value="ECO:0007669"/>
    <property type="project" value="UniProtKB-KW"/>
</dbReference>
<sequence length="1155" mass="131385">MSLQFILGGSGSGKTSRLYTELIRQSVNEPDTQYFAIVPEQFTMQTQKEIVSLHPSFGVMNIDIVSFKRLAYRIFEELAVVNPQVLDDMGKSMVLRKVAADKKKSLVFYKEHLSKAGFISQLKSMLSELYQYGITPDMLKEKIPENLSPVLAQKLSDITVVYEGFKDYIEGKFITSEEILDVLCKVLPKSELIKNSVITLDGYTGFTPVQYRILELFFRYSKKVMITVTMDPAVNMSRKTGVQELFYMSRQMIKKLNDLAMETGISREKDILLTDHPAVRFVKDTDHSPCSLDFLEQNLYRYTGRSFIGQPESIHLYQTRNPSEEIAFVIRSMEENIRKNGLRYRDMAVITGSLSSYANEMIHQFQLNHVPFFLDDKKSILKNPMVELIRAAIEIVQKDFSYESVFRYIRTGLVVSQDQTDQADRLENYVIAMGIRGFKKWNAEFEGWYKGARELNLLELNQFKAELMEPLHHLREEFKREDSTVKTMTAAVTALLMETGIEEKMIGFEKKFQEMGEFALAKEYGQVYGLVMDLFDRLAGLLGDEHVSRREYGEILDAGFAEIKVGVIPAAVDRVVVGDITRTRLDHIKVLYFVGVNDGLVPVKKEKGSLFTDREREFLSNHEIELAPTSMEEGFRQRFYLYLALTKPEKELVLSYAAMDGSGKSMRPSTLIGELKKLFPGLKEQAPGEAGVPLNYREAKSQLADGMRECGKNGGDLRLLELLKAFLSSPDHKEEARQLVEAAFYVYQQKGIGKAAAKALYGSVINGSVTRMEQYASCAYAHFLSYGLELMERQEYELAAMDIGNLFHDSIDLWFARMKEEGRDFKTLTEEERKTMVHECVTRVTEEYGNTVLKSSARNAYLAGKVERITDRTVWALSEQLKKGDFTPVGFEVSFSADDHLKAMRLPLSGDEAVHLRGRIDRMDLCEDEEAVYVKIIDYKSGSTAFDLTSLYYGLQLQLVVYMDAALEMEERKRPDKQVIPAGIFYYNINDPVVDKDGEMTQEEISGRILKQLRMNGLVNTDLNAIAHLDHEIESESDVIPVAMKNGIIQEARSSVAGGNRFSALRQYVQETLKTEGREILEGVIDVNPYKQGNKTACDYCPYHAVCGFDLKTQGYGFRKFKALKSEEIWPVIEGEAEEGEEHGNHLDRGTESSH</sequence>
<dbReference type="Gene3D" id="3.40.50.300">
    <property type="entry name" value="P-loop containing nucleotide triphosphate hydrolases"/>
    <property type="match status" value="4"/>
</dbReference>
<reference evidence="17 18" key="1">
    <citation type="submission" date="2018-02" db="EMBL/GenBank/DDBJ databases">
        <title>Genomic Encyclopedia of Archaeal and Bacterial Type Strains, Phase II (KMG-II): from individual species to whole genera.</title>
        <authorList>
            <person name="Goeker M."/>
        </authorList>
    </citation>
    <scope>NUCLEOTIDE SEQUENCE [LARGE SCALE GENOMIC DNA]</scope>
    <source>
        <strain evidence="17 18">DSM 3808</strain>
    </source>
</reference>
<evidence type="ECO:0000259" key="15">
    <source>
        <dbReference type="Pfam" id="PF12705"/>
    </source>
</evidence>
<keyword evidence="7 17" id="KW-0347">Helicase</keyword>
<dbReference type="InterPro" id="IPR049035">
    <property type="entry name" value="ADDB_N"/>
</dbReference>
<evidence type="ECO:0000256" key="11">
    <source>
        <dbReference type="ARBA" id="ARBA00023014"/>
    </source>
</evidence>
<keyword evidence="2" id="KW-0540">Nuclease</keyword>
<proteinExistence type="predicted"/>
<dbReference type="Proteomes" id="UP000237749">
    <property type="component" value="Unassembled WGS sequence"/>
</dbReference>
<evidence type="ECO:0000256" key="5">
    <source>
        <dbReference type="ARBA" id="ARBA00022763"/>
    </source>
</evidence>
<dbReference type="GO" id="GO:0005524">
    <property type="term" value="F:ATP binding"/>
    <property type="evidence" value="ECO:0007669"/>
    <property type="project" value="UniProtKB-KW"/>
</dbReference>
<dbReference type="OrthoDB" id="9762792at2"/>
<dbReference type="InterPro" id="IPR027417">
    <property type="entry name" value="P-loop_NTPase"/>
</dbReference>
<dbReference type="PANTHER" id="PTHR30591:SF1">
    <property type="entry name" value="RECBCD ENZYME SUBUNIT RECC"/>
    <property type="match status" value="1"/>
</dbReference>
<dbReference type="PANTHER" id="PTHR30591">
    <property type="entry name" value="RECBCD ENZYME SUBUNIT RECC"/>
    <property type="match status" value="1"/>
</dbReference>
<evidence type="ECO:0000256" key="6">
    <source>
        <dbReference type="ARBA" id="ARBA00022801"/>
    </source>
</evidence>
<evidence type="ECO:0000256" key="7">
    <source>
        <dbReference type="ARBA" id="ARBA00022806"/>
    </source>
</evidence>
<dbReference type="GO" id="GO:0004527">
    <property type="term" value="F:exonuclease activity"/>
    <property type="evidence" value="ECO:0007669"/>
    <property type="project" value="UniProtKB-KW"/>
</dbReference>
<dbReference type="GO" id="GO:0051539">
    <property type="term" value="F:4 iron, 4 sulfur cluster binding"/>
    <property type="evidence" value="ECO:0007669"/>
    <property type="project" value="UniProtKB-KW"/>
</dbReference>
<keyword evidence="6" id="KW-0378">Hydrolase</keyword>
<evidence type="ECO:0000256" key="3">
    <source>
        <dbReference type="ARBA" id="ARBA00022723"/>
    </source>
</evidence>
<dbReference type="SUPFAM" id="SSF52540">
    <property type="entry name" value="P-loop containing nucleoside triphosphate hydrolases"/>
    <property type="match status" value="1"/>
</dbReference>
<feature type="compositionally biased region" description="Basic and acidic residues" evidence="14">
    <location>
        <begin position="1142"/>
        <end position="1155"/>
    </location>
</feature>
<keyword evidence="13" id="KW-0234">DNA repair</keyword>
<evidence type="ECO:0000256" key="1">
    <source>
        <dbReference type="ARBA" id="ARBA00022485"/>
    </source>
</evidence>
<dbReference type="Pfam" id="PF12705">
    <property type="entry name" value="PDDEXK_1"/>
    <property type="match status" value="1"/>
</dbReference>
<feature type="region of interest" description="Disordered" evidence="14">
    <location>
        <begin position="1135"/>
        <end position="1155"/>
    </location>
</feature>
<evidence type="ECO:0000256" key="10">
    <source>
        <dbReference type="ARBA" id="ARBA00023004"/>
    </source>
</evidence>
<dbReference type="InterPro" id="IPR014140">
    <property type="entry name" value="DNA_helicase_suAddB"/>
</dbReference>
<dbReference type="Gene3D" id="3.90.320.10">
    <property type="match status" value="1"/>
</dbReference>
<keyword evidence="4" id="KW-0547">Nucleotide-binding</keyword>
<protein>
    <submittedName>
        <fullName evidence="17">DNA helicase/exodeoxyribonuclease V subunit B</fullName>
    </submittedName>
</protein>
<feature type="domain" description="PD-(D/E)XK endonuclease-like" evidence="15">
    <location>
        <begin position="768"/>
        <end position="1107"/>
    </location>
</feature>
<feature type="domain" description="ATP-dependent helicase/deoxyribonuclease subunit B N-terminal" evidence="16">
    <location>
        <begin position="5"/>
        <end position="275"/>
    </location>
</feature>
<dbReference type="InterPro" id="IPR011604">
    <property type="entry name" value="PDDEXK-like_dom_sf"/>
</dbReference>
<keyword evidence="12" id="KW-0238">DNA-binding</keyword>
<gene>
    <name evidence="17" type="ORF">BXY41_104223</name>
</gene>
<comment type="caution">
    <text evidence="17">The sequence shown here is derived from an EMBL/GenBank/DDBJ whole genome shotgun (WGS) entry which is preliminary data.</text>
</comment>
<dbReference type="InterPro" id="IPR038726">
    <property type="entry name" value="PDDEXK_AddAB-type"/>
</dbReference>
<evidence type="ECO:0000313" key="17">
    <source>
        <dbReference type="EMBL" id="PPK81420.1"/>
    </source>
</evidence>
<accession>A0A2S6HUA3</accession>
<keyword evidence="8" id="KW-0269">Exonuclease</keyword>
<keyword evidence="9" id="KW-0067">ATP-binding</keyword>
<evidence type="ECO:0000256" key="13">
    <source>
        <dbReference type="ARBA" id="ARBA00023204"/>
    </source>
</evidence>
<keyword evidence="10" id="KW-0408">Iron</keyword>
<dbReference type="GO" id="GO:0003677">
    <property type="term" value="F:DNA binding"/>
    <property type="evidence" value="ECO:0007669"/>
    <property type="project" value="UniProtKB-KW"/>
</dbReference>
<keyword evidence="1" id="KW-0004">4Fe-4S</keyword>
<evidence type="ECO:0000256" key="14">
    <source>
        <dbReference type="SAM" id="MobiDB-lite"/>
    </source>
</evidence>
<dbReference type="RefSeq" id="WP_104436513.1">
    <property type="nucleotide sequence ID" value="NZ_PTJA01000004.1"/>
</dbReference>
<name>A0A2S6HUA3_9FIRM</name>
<evidence type="ECO:0000256" key="2">
    <source>
        <dbReference type="ARBA" id="ARBA00022722"/>
    </source>
</evidence>
<dbReference type="GO" id="GO:0046872">
    <property type="term" value="F:metal ion binding"/>
    <property type="evidence" value="ECO:0007669"/>
    <property type="project" value="UniProtKB-KW"/>
</dbReference>
<evidence type="ECO:0000256" key="12">
    <source>
        <dbReference type="ARBA" id="ARBA00023125"/>
    </source>
</evidence>
<evidence type="ECO:0000256" key="9">
    <source>
        <dbReference type="ARBA" id="ARBA00022840"/>
    </source>
</evidence>
<evidence type="ECO:0000256" key="8">
    <source>
        <dbReference type="ARBA" id="ARBA00022839"/>
    </source>
</evidence>
<dbReference type="Pfam" id="PF21445">
    <property type="entry name" value="ADDB_N"/>
    <property type="match status" value="1"/>
</dbReference>
<dbReference type="GO" id="GO:0000724">
    <property type="term" value="P:double-strand break repair via homologous recombination"/>
    <property type="evidence" value="ECO:0007669"/>
    <property type="project" value="InterPro"/>
</dbReference>
<keyword evidence="5" id="KW-0227">DNA damage</keyword>